<comment type="caution">
    <text evidence="2">The sequence shown here is derived from an EMBL/GenBank/DDBJ whole genome shotgun (WGS) entry which is preliminary data.</text>
</comment>
<keyword evidence="1" id="KW-0732">Signal</keyword>
<evidence type="ECO:0008006" key="4">
    <source>
        <dbReference type="Google" id="ProtNLM"/>
    </source>
</evidence>
<keyword evidence="3" id="KW-1185">Reference proteome</keyword>
<dbReference type="Proteomes" id="UP000253318">
    <property type="component" value="Unassembled WGS sequence"/>
</dbReference>
<proteinExistence type="predicted"/>
<organism evidence="2 3">
    <name type="scientific">Marinitenerispora sediminis</name>
    <dbReference type="NCBI Taxonomy" id="1931232"/>
    <lineage>
        <taxon>Bacteria</taxon>
        <taxon>Bacillati</taxon>
        <taxon>Actinomycetota</taxon>
        <taxon>Actinomycetes</taxon>
        <taxon>Streptosporangiales</taxon>
        <taxon>Nocardiopsidaceae</taxon>
        <taxon>Marinitenerispora</taxon>
    </lineage>
</organism>
<name>A0A368T9F1_9ACTN</name>
<protein>
    <recommendedName>
        <fullName evidence="4">Streptomyces killer toxin-like beta/gamma crystallin domain-containing protein</fullName>
    </recommendedName>
</protein>
<gene>
    <name evidence="2" type="ORF">DEF24_04845</name>
</gene>
<feature type="signal peptide" evidence="1">
    <location>
        <begin position="1"/>
        <end position="27"/>
    </location>
</feature>
<accession>A0A368T9F1</accession>
<evidence type="ECO:0000313" key="3">
    <source>
        <dbReference type="Proteomes" id="UP000253318"/>
    </source>
</evidence>
<dbReference type="AlphaFoldDB" id="A0A368T9F1"/>
<feature type="chain" id="PRO_5039013642" description="Streptomyces killer toxin-like beta/gamma crystallin domain-containing protein" evidence="1">
    <location>
        <begin position="28"/>
        <end position="123"/>
    </location>
</feature>
<dbReference type="OrthoDB" id="3436768at2"/>
<dbReference type="EMBL" id="QEIN01000024">
    <property type="protein sequence ID" value="RCV61162.1"/>
    <property type="molecule type" value="Genomic_DNA"/>
</dbReference>
<sequence>MSAFRRGRAIASSLLVGLLLTFGLSVAAASPASAAGTFRLCNVASDYTATAHFPDRGGFSTHVVSPGQCTSVSTNGGENFYVQIRNSGGRNKATTLYHIPSGRSMQFSTGGTFAAPQYTPQVY</sequence>
<reference evidence="2 3" key="1">
    <citation type="submission" date="2018-04" db="EMBL/GenBank/DDBJ databases">
        <title>Novel actinobacteria from marine sediment.</title>
        <authorList>
            <person name="Ng Z.Y."/>
            <person name="Tan G.Y.A."/>
        </authorList>
    </citation>
    <scope>NUCLEOTIDE SEQUENCE [LARGE SCALE GENOMIC DNA]</scope>
    <source>
        <strain evidence="2 3">TPS81</strain>
    </source>
</reference>
<evidence type="ECO:0000256" key="1">
    <source>
        <dbReference type="SAM" id="SignalP"/>
    </source>
</evidence>
<evidence type="ECO:0000313" key="2">
    <source>
        <dbReference type="EMBL" id="RCV61162.1"/>
    </source>
</evidence>
<dbReference type="RefSeq" id="WP_114397125.1">
    <property type="nucleotide sequence ID" value="NZ_QEIM01000028.1"/>
</dbReference>